<name>A0AA39I197_9BILA</name>
<accession>A0AA39I197</accession>
<comment type="caution">
    <text evidence="2">The sequence shown here is derived from an EMBL/GenBank/DDBJ whole genome shotgun (WGS) entry which is preliminary data.</text>
</comment>
<keyword evidence="3" id="KW-1185">Reference proteome</keyword>
<organism evidence="2 3">
    <name type="scientific">Steinernema hermaphroditum</name>
    <dbReference type="NCBI Taxonomy" id="289476"/>
    <lineage>
        <taxon>Eukaryota</taxon>
        <taxon>Metazoa</taxon>
        <taxon>Ecdysozoa</taxon>
        <taxon>Nematoda</taxon>
        <taxon>Chromadorea</taxon>
        <taxon>Rhabditida</taxon>
        <taxon>Tylenchina</taxon>
        <taxon>Panagrolaimomorpha</taxon>
        <taxon>Strongyloidoidea</taxon>
        <taxon>Steinernematidae</taxon>
        <taxon>Steinernema</taxon>
    </lineage>
</organism>
<dbReference type="AlphaFoldDB" id="A0AA39I197"/>
<evidence type="ECO:0000313" key="3">
    <source>
        <dbReference type="Proteomes" id="UP001175271"/>
    </source>
</evidence>
<feature type="region of interest" description="Disordered" evidence="1">
    <location>
        <begin position="22"/>
        <end position="49"/>
    </location>
</feature>
<proteinExistence type="predicted"/>
<evidence type="ECO:0000256" key="1">
    <source>
        <dbReference type="SAM" id="MobiDB-lite"/>
    </source>
</evidence>
<gene>
    <name evidence="2" type="ORF">QR680_011540</name>
</gene>
<reference evidence="2" key="1">
    <citation type="submission" date="2023-06" db="EMBL/GenBank/DDBJ databases">
        <title>Genomic analysis of the entomopathogenic nematode Steinernema hermaphroditum.</title>
        <authorList>
            <person name="Schwarz E.M."/>
            <person name="Heppert J.K."/>
            <person name="Baniya A."/>
            <person name="Schwartz H.T."/>
            <person name="Tan C.-H."/>
            <person name="Antoshechkin I."/>
            <person name="Sternberg P.W."/>
            <person name="Goodrich-Blair H."/>
            <person name="Dillman A.R."/>
        </authorList>
    </citation>
    <scope>NUCLEOTIDE SEQUENCE</scope>
    <source>
        <strain evidence="2">PS9179</strain>
        <tissue evidence="2">Whole animal</tissue>
    </source>
</reference>
<protein>
    <submittedName>
        <fullName evidence="2">Uncharacterized protein</fullName>
    </submittedName>
</protein>
<dbReference type="EMBL" id="JAUCMV010000002">
    <property type="protein sequence ID" value="KAK0414642.1"/>
    <property type="molecule type" value="Genomic_DNA"/>
</dbReference>
<evidence type="ECO:0000313" key="2">
    <source>
        <dbReference type="EMBL" id="KAK0414642.1"/>
    </source>
</evidence>
<sequence>MEVELLVVAVSVVARVVELGPPDSDEVLSSSSSDSEAGFSSFGTGDRSSLGGRVVLLWLGSCADDEFSSSHSSAERNV</sequence>
<feature type="compositionally biased region" description="Low complexity" evidence="1">
    <location>
        <begin position="27"/>
        <end position="43"/>
    </location>
</feature>
<dbReference type="Proteomes" id="UP001175271">
    <property type="component" value="Unassembled WGS sequence"/>
</dbReference>